<keyword evidence="5" id="KW-0804">Transcription</keyword>
<dbReference type="InterPro" id="IPR025610">
    <property type="entry name" value="MYC/MYB_N"/>
</dbReference>
<dbReference type="GO" id="GO:0005634">
    <property type="term" value="C:nucleus"/>
    <property type="evidence" value="ECO:0007669"/>
    <property type="project" value="UniProtKB-SubCell"/>
</dbReference>
<dbReference type="EMBL" id="KC256778">
    <property type="protein sequence ID" value="AGL98426.1"/>
    <property type="molecule type" value="mRNA"/>
</dbReference>
<keyword evidence="4" id="KW-0010">Activator</keyword>
<keyword evidence="3" id="KW-0805">Transcription regulation</keyword>
<evidence type="ECO:0000313" key="9">
    <source>
        <dbReference type="EMBL" id="AGL98426.1"/>
    </source>
</evidence>
<feature type="region of interest" description="Disordered" evidence="7">
    <location>
        <begin position="463"/>
        <end position="490"/>
    </location>
</feature>
<evidence type="ECO:0000256" key="3">
    <source>
        <dbReference type="ARBA" id="ARBA00023015"/>
    </source>
</evidence>
<dbReference type="SUPFAM" id="SSF47459">
    <property type="entry name" value="HLH, helix-loop-helix DNA-binding domain"/>
    <property type="match status" value="1"/>
</dbReference>
<dbReference type="Gene3D" id="4.10.280.10">
    <property type="entry name" value="Helix-loop-helix DNA-binding domain"/>
    <property type="match status" value="1"/>
</dbReference>
<protein>
    <submittedName>
        <fullName evidence="9">BHLH1</fullName>
    </submittedName>
</protein>
<dbReference type="InterPro" id="IPR036638">
    <property type="entry name" value="HLH_DNA-bd_sf"/>
</dbReference>
<proteinExistence type="evidence at transcript level"/>
<sequence length="692" mass="77655">MEGLDIQQELPRGLFSRQLAAAVRGIHWSYAIFWALSTRQQGVLAWRDGYYNGEIKTRKTTQATELQDDQQDDQTSLHRSEQLRELYGSLSAEDRNQQSKRPSASLSPEDLTDMEWYYVVCMSFTYNPGEGLPGRALASNQHIWVTNASFADSQIFSRSILAKSASVQTVVCFPFMDGVLELGTSELVNDDPAFIQHVKTCFWELPKAVYTETSISSSPGTENDEDVVFPNLDAQLVDSIVLENDILANESLTSMENGTPGFPFTLPSDAPVEEAELIQDQIDELHDNIHEHFSSGSPDDIFSFLPDQHIDDTLGMEALNRTCHDLGKQPMDDDFTNDFHGSCNPSDCLSQSFLNPQLSLSSPKGERVKANILDYLQGENYANLVNADINDDNTHYTRTLSDILRNSRQLVYNPCFGSNSHESSFSAWQRNSSCRKPFTDSPQKLLKKILEGCVSMHNDRSLRPYEDTRLGNNTSKPEGDDASASHVISERRRREKLNEKFIVLKSLVPSITKADKASILSDTIQYLKELEGRVEELESCREPEDLDPKERQKHLDISERTSDNYGSDGVGNCRRPARKRKACEVEEAEAEHVWILMKDGPVDVNVTVSDKEVLVEMHCPWRDCLLIEIVEALSNLHLDAHSVQSSTTEGILALTLRAKVRGPIVASPGRIKKALQRIANAYDGPVHVRALE</sequence>
<dbReference type="Pfam" id="PF00010">
    <property type="entry name" value="HLH"/>
    <property type="match status" value="1"/>
</dbReference>
<evidence type="ECO:0000256" key="7">
    <source>
        <dbReference type="SAM" id="MobiDB-lite"/>
    </source>
</evidence>
<dbReference type="Pfam" id="PF22754">
    <property type="entry name" value="bHLH-TF_ACT-like_plant"/>
    <property type="match status" value="1"/>
</dbReference>
<dbReference type="PROSITE" id="PS50888">
    <property type="entry name" value="BHLH"/>
    <property type="match status" value="1"/>
</dbReference>
<evidence type="ECO:0000256" key="2">
    <source>
        <dbReference type="ARBA" id="ARBA00005510"/>
    </source>
</evidence>
<dbReference type="GO" id="GO:0046983">
    <property type="term" value="F:protein dimerization activity"/>
    <property type="evidence" value="ECO:0007669"/>
    <property type="project" value="InterPro"/>
</dbReference>
<dbReference type="InterPro" id="IPR054502">
    <property type="entry name" value="bHLH-TF_ACT-like_plant"/>
</dbReference>
<reference evidence="9" key="1">
    <citation type="submission" date="2012-12" db="EMBL/GenBank/DDBJ databases">
        <title>Isolation and characterization of R2R3 MYB and bHLH regulators from tulip.</title>
        <authorList>
            <person name="Yuan Y."/>
            <person name="Shi Y."/>
            <person name="Tang D."/>
        </authorList>
    </citation>
    <scope>NUCLEOTIDE SEQUENCE</scope>
    <source>
        <tissue evidence="9">Petal</tissue>
    </source>
</reference>
<dbReference type="AlphaFoldDB" id="A0A0C4G609"/>
<accession>A0A0C4G609</accession>
<comment type="similarity">
    <text evidence="2">Belongs to the bHLH protein family.</text>
</comment>
<dbReference type="InterPro" id="IPR011598">
    <property type="entry name" value="bHLH_dom"/>
</dbReference>
<dbReference type="SMART" id="SM00353">
    <property type="entry name" value="HLH"/>
    <property type="match status" value="1"/>
</dbReference>
<keyword evidence="6" id="KW-0539">Nucleus</keyword>
<evidence type="ECO:0000256" key="4">
    <source>
        <dbReference type="ARBA" id="ARBA00023159"/>
    </source>
</evidence>
<feature type="region of interest" description="Disordered" evidence="7">
    <location>
        <begin position="538"/>
        <end position="573"/>
    </location>
</feature>
<dbReference type="PANTHER" id="PTHR46266">
    <property type="entry name" value="TRANSCRIPTION FACTOR TT8"/>
    <property type="match status" value="1"/>
</dbReference>
<dbReference type="Pfam" id="PF14215">
    <property type="entry name" value="bHLH-MYC_N"/>
    <property type="match status" value="1"/>
</dbReference>
<evidence type="ECO:0000256" key="5">
    <source>
        <dbReference type="ARBA" id="ARBA00023163"/>
    </source>
</evidence>
<name>A0A0C4G609_9LILI</name>
<feature type="compositionally biased region" description="Basic and acidic residues" evidence="7">
    <location>
        <begin position="538"/>
        <end position="562"/>
    </location>
</feature>
<organism evidence="9">
    <name type="scientific">Tulipa fosteriana</name>
    <dbReference type="NCBI Taxonomy" id="93697"/>
    <lineage>
        <taxon>Eukaryota</taxon>
        <taxon>Viridiplantae</taxon>
        <taxon>Streptophyta</taxon>
        <taxon>Embryophyta</taxon>
        <taxon>Tracheophyta</taxon>
        <taxon>Spermatophyta</taxon>
        <taxon>Magnoliopsida</taxon>
        <taxon>Liliopsida</taxon>
        <taxon>Liliales</taxon>
        <taxon>Liliaceae</taxon>
        <taxon>Tulipa</taxon>
    </lineage>
</organism>
<feature type="domain" description="BHLH" evidence="8">
    <location>
        <begin position="481"/>
        <end position="530"/>
    </location>
</feature>
<evidence type="ECO:0000259" key="8">
    <source>
        <dbReference type="PROSITE" id="PS50888"/>
    </source>
</evidence>
<comment type="subcellular location">
    <subcellularLocation>
        <location evidence="1">Nucleus</location>
    </subcellularLocation>
</comment>
<dbReference type="PANTHER" id="PTHR46266:SF3">
    <property type="entry name" value="TRANSCRIPTION FACTOR EGL1"/>
    <property type="match status" value="1"/>
</dbReference>
<evidence type="ECO:0000256" key="6">
    <source>
        <dbReference type="ARBA" id="ARBA00023242"/>
    </source>
</evidence>
<gene>
    <name evidence="9" type="primary">bHLH1</name>
</gene>
<evidence type="ECO:0000256" key="1">
    <source>
        <dbReference type="ARBA" id="ARBA00004123"/>
    </source>
</evidence>